<name>A0A7G9YFY0_9EURY</name>
<keyword evidence="2" id="KW-0378">Hydrolase</keyword>
<dbReference type="Pfam" id="PF01751">
    <property type="entry name" value="Toprim"/>
    <property type="match status" value="1"/>
</dbReference>
<organism evidence="2">
    <name type="scientific">Candidatus Methanogaster sp. ANME-2c ERB4</name>
    <dbReference type="NCBI Taxonomy" id="2759911"/>
    <lineage>
        <taxon>Archaea</taxon>
        <taxon>Methanobacteriati</taxon>
        <taxon>Methanobacteriota</taxon>
        <taxon>Stenosarchaea group</taxon>
        <taxon>Methanomicrobia</taxon>
        <taxon>Methanosarcinales</taxon>
        <taxon>ANME-2 cluster</taxon>
        <taxon>Candidatus Methanogasteraceae</taxon>
        <taxon>Candidatus Methanogaster</taxon>
    </lineage>
</organism>
<dbReference type="PANTHER" id="PTHR39964">
    <property type="entry name" value="UPF0292 PROTEIN TK1411"/>
    <property type="match status" value="1"/>
</dbReference>
<accession>A0A7G9YFY0</accession>
<dbReference type="InterPro" id="IPR006171">
    <property type="entry name" value="TOPRIM_dom"/>
</dbReference>
<dbReference type="PANTHER" id="PTHR39964:SF2">
    <property type="entry name" value="UPF0292 PROTEIN MJ1624"/>
    <property type="match status" value="1"/>
</dbReference>
<dbReference type="EMBL" id="MT631235">
    <property type="protein sequence ID" value="QNO46914.1"/>
    <property type="molecule type" value="Genomic_DNA"/>
</dbReference>
<dbReference type="SMART" id="SM00493">
    <property type="entry name" value="TOPRIM"/>
    <property type="match status" value="1"/>
</dbReference>
<sequence length="140" mass="16036">MTARTKEAVRRYELIERVLQDIREMSDDGAVIVVEGRNDESTLRNLGICGAIESPGGQSLLHFTDSLASNYDSVIVLTDWDRRGNQLSAQIVRYLQSRDVAIDTDLRSRLKKLVQKDIKDVQGIKRHILKLRQNIIKYIK</sequence>
<feature type="domain" description="Toprim" evidence="1">
    <location>
        <begin position="29"/>
        <end position="110"/>
    </location>
</feature>
<dbReference type="AlphaFoldDB" id="A0A7G9YFY0"/>
<dbReference type="GO" id="GO:0043822">
    <property type="term" value="F:ribonuclease M5 activity"/>
    <property type="evidence" value="ECO:0007669"/>
    <property type="project" value="UniProtKB-EC"/>
</dbReference>
<reference evidence="2" key="1">
    <citation type="submission" date="2020-06" db="EMBL/GenBank/DDBJ databases">
        <title>Unique genomic features of the anaerobic methanotrophic archaea.</title>
        <authorList>
            <person name="Chadwick G.L."/>
            <person name="Skennerton C.T."/>
            <person name="Laso-Perez R."/>
            <person name="Leu A.O."/>
            <person name="Speth D.R."/>
            <person name="Yu H."/>
            <person name="Morgan-Lang C."/>
            <person name="Hatzenpichler R."/>
            <person name="Goudeau D."/>
            <person name="Malmstrom R."/>
            <person name="Brazelton W.J."/>
            <person name="Woyke T."/>
            <person name="Hallam S.J."/>
            <person name="Tyson G.W."/>
            <person name="Wegener G."/>
            <person name="Boetius A."/>
            <person name="Orphan V."/>
        </authorList>
    </citation>
    <scope>NUCLEOTIDE SEQUENCE</scope>
</reference>
<dbReference type="PROSITE" id="PS50880">
    <property type="entry name" value="TOPRIM"/>
    <property type="match status" value="1"/>
</dbReference>
<dbReference type="EC" id="3.1.26.8" evidence="2"/>
<gene>
    <name evidence="2" type="primary">rnmV</name>
    <name evidence="2" type="ORF">GBMLOPDG_00010</name>
</gene>
<proteinExistence type="predicted"/>
<dbReference type="Gene3D" id="3.40.1360.10">
    <property type="match status" value="1"/>
</dbReference>
<protein>
    <submittedName>
        <fullName evidence="2">Ribonuclease M5</fullName>
        <ecNumber evidence="2">3.1.26.8</ecNumber>
    </submittedName>
</protein>
<evidence type="ECO:0000259" key="1">
    <source>
        <dbReference type="PROSITE" id="PS50880"/>
    </source>
</evidence>
<dbReference type="SUPFAM" id="SSF110455">
    <property type="entry name" value="Toprim domain"/>
    <property type="match status" value="1"/>
</dbReference>
<evidence type="ECO:0000313" key="2">
    <source>
        <dbReference type="EMBL" id="QNO46914.1"/>
    </source>
</evidence>